<reference evidence="2 3" key="1">
    <citation type="submission" date="2019-06" db="EMBL/GenBank/DDBJ databases">
        <title>Draft genome sequence of the filamentous fungus Phialemoniopsis curvata isolated from diesel fuel.</title>
        <authorList>
            <person name="Varaljay V.A."/>
            <person name="Lyon W.J."/>
            <person name="Crouch A.L."/>
            <person name="Drake C.E."/>
            <person name="Hollomon J.M."/>
            <person name="Nadeau L.J."/>
            <person name="Nunn H.S."/>
            <person name="Stevenson B.S."/>
            <person name="Bojanowski C.L."/>
            <person name="Crookes-Goodson W.J."/>
        </authorList>
    </citation>
    <scope>NUCLEOTIDE SEQUENCE [LARGE SCALE GENOMIC DNA]</scope>
    <source>
        <strain evidence="2 3">D216</strain>
    </source>
</reference>
<dbReference type="EMBL" id="SKBQ01000075">
    <property type="protein sequence ID" value="TPX08696.1"/>
    <property type="molecule type" value="Genomic_DNA"/>
</dbReference>
<dbReference type="RefSeq" id="XP_030990407.1">
    <property type="nucleotide sequence ID" value="XM_031144897.1"/>
</dbReference>
<proteinExistence type="predicted"/>
<dbReference type="GeneID" id="41977332"/>
<feature type="compositionally biased region" description="Basic and acidic residues" evidence="1">
    <location>
        <begin position="378"/>
        <end position="396"/>
    </location>
</feature>
<evidence type="ECO:0000256" key="1">
    <source>
        <dbReference type="SAM" id="MobiDB-lite"/>
    </source>
</evidence>
<gene>
    <name evidence="2" type="ORF">E0L32_009885</name>
</gene>
<name>A0A507APP7_9PEZI</name>
<comment type="caution">
    <text evidence="2">The sequence shown here is derived from an EMBL/GenBank/DDBJ whole genome shotgun (WGS) entry which is preliminary data.</text>
</comment>
<dbReference type="STRING" id="1093900.A0A507APP7"/>
<evidence type="ECO:0000313" key="2">
    <source>
        <dbReference type="EMBL" id="TPX08696.1"/>
    </source>
</evidence>
<feature type="region of interest" description="Disordered" evidence="1">
    <location>
        <begin position="352"/>
        <end position="403"/>
    </location>
</feature>
<feature type="compositionally biased region" description="Polar residues" evidence="1">
    <location>
        <begin position="359"/>
        <end position="368"/>
    </location>
</feature>
<sequence>MCFSSTQSLFSYARNKHTSSLPSSSSSSPAILDVVVTTMASPVPSTAAHTEAMADMSRTRAELEVAAPPASDREVEKTIISLLRFKATLDSLNFPVTRDFTATLLPEHFQPLCQHLDHDLQPSDALDKIRLSYDATTHLLTVSMGGPGVVHDATNRGIADLIKQELGLVRNLGGTTGRFASQIYDIGSALIEVENLLFRHPDTQFRYIPAKYPGVVLEISYSQAWKGVEERARKFILDSRGQIAVILNIDFPDQSDTNKPDSNKATLSIWRAHFSHETGENGDFLGVQTQVNQEEFRSSTGHAINSDKAFSLSLHDFAPRHFCDGVEDVSLSFSYKQLAAVLDIAEKFEMSTKQHESSEQNTSNQLERSQPPPIGRPNAREVARMRQEKLDARDKDYEPEEDV</sequence>
<protein>
    <submittedName>
        <fullName evidence="2">Uncharacterized protein</fullName>
    </submittedName>
</protein>
<evidence type="ECO:0000313" key="3">
    <source>
        <dbReference type="Proteomes" id="UP000319257"/>
    </source>
</evidence>
<keyword evidence="3" id="KW-1185">Reference proteome</keyword>
<dbReference type="AlphaFoldDB" id="A0A507APP7"/>
<dbReference type="InParanoid" id="A0A507APP7"/>
<accession>A0A507APP7</accession>
<organism evidence="2 3">
    <name type="scientific">Thyridium curvatum</name>
    <dbReference type="NCBI Taxonomy" id="1093900"/>
    <lineage>
        <taxon>Eukaryota</taxon>
        <taxon>Fungi</taxon>
        <taxon>Dikarya</taxon>
        <taxon>Ascomycota</taxon>
        <taxon>Pezizomycotina</taxon>
        <taxon>Sordariomycetes</taxon>
        <taxon>Sordariomycetidae</taxon>
        <taxon>Thyridiales</taxon>
        <taxon>Thyridiaceae</taxon>
        <taxon>Thyridium</taxon>
    </lineage>
</organism>
<dbReference type="OrthoDB" id="3485856at2759"/>
<dbReference type="Proteomes" id="UP000319257">
    <property type="component" value="Unassembled WGS sequence"/>
</dbReference>